<reference evidence="9" key="1">
    <citation type="submission" date="2021-03" db="EMBL/GenBank/DDBJ databases">
        <authorList>
            <person name="Li Z."/>
            <person name="Yang C."/>
        </authorList>
    </citation>
    <scope>NUCLEOTIDE SEQUENCE</scope>
    <source>
        <strain evidence="9">Dzin_1.0</strain>
        <tissue evidence="9">Leaf</tissue>
    </source>
</reference>
<evidence type="ECO:0000259" key="8">
    <source>
        <dbReference type="PROSITE" id="PS50067"/>
    </source>
</evidence>
<evidence type="ECO:0000256" key="6">
    <source>
        <dbReference type="PROSITE-ProRule" id="PRU00283"/>
    </source>
</evidence>
<dbReference type="SMART" id="SM00129">
    <property type="entry name" value="KISc"/>
    <property type="match status" value="1"/>
</dbReference>
<protein>
    <recommendedName>
        <fullName evidence="7">Kinesin-like protein</fullName>
    </recommendedName>
</protein>
<feature type="binding site" evidence="6">
    <location>
        <begin position="180"/>
        <end position="187"/>
    </location>
    <ligand>
        <name>ATP</name>
        <dbReference type="ChEBI" id="CHEBI:30616"/>
    </ligand>
</feature>
<keyword evidence="4 6" id="KW-0505">Motor protein</keyword>
<dbReference type="AlphaFoldDB" id="A0A9D5D2N7"/>
<dbReference type="SUPFAM" id="SSF52540">
    <property type="entry name" value="P-loop containing nucleoside triphosphate hydrolases"/>
    <property type="match status" value="1"/>
</dbReference>
<dbReference type="GO" id="GO:0005524">
    <property type="term" value="F:ATP binding"/>
    <property type="evidence" value="ECO:0007669"/>
    <property type="project" value="UniProtKB-UniRule"/>
</dbReference>
<dbReference type="InterPro" id="IPR036961">
    <property type="entry name" value="Kinesin_motor_dom_sf"/>
</dbReference>
<dbReference type="OrthoDB" id="3176171at2759"/>
<dbReference type="InterPro" id="IPR019821">
    <property type="entry name" value="Kinesin_motor_CS"/>
</dbReference>
<reference evidence="9" key="2">
    <citation type="journal article" date="2022" name="Hortic Res">
        <title>The genome of Dioscorea zingiberensis sheds light on the biosynthesis, origin and evolution of the medicinally important diosgenin saponins.</title>
        <authorList>
            <person name="Li Y."/>
            <person name="Tan C."/>
            <person name="Li Z."/>
            <person name="Guo J."/>
            <person name="Li S."/>
            <person name="Chen X."/>
            <person name="Wang C."/>
            <person name="Dai X."/>
            <person name="Yang H."/>
            <person name="Song W."/>
            <person name="Hou L."/>
            <person name="Xu J."/>
            <person name="Tong Z."/>
            <person name="Xu A."/>
            <person name="Yuan X."/>
            <person name="Wang W."/>
            <person name="Yang Q."/>
            <person name="Chen L."/>
            <person name="Sun Z."/>
            <person name="Wang K."/>
            <person name="Pan B."/>
            <person name="Chen J."/>
            <person name="Bao Y."/>
            <person name="Liu F."/>
            <person name="Qi X."/>
            <person name="Gang D.R."/>
            <person name="Wen J."/>
            <person name="Li J."/>
        </authorList>
    </citation>
    <scope>NUCLEOTIDE SEQUENCE</scope>
    <source>
        <strain evidence="9">Dzin_1.0</strain>
    </source>
</reference>
<dbReference type="InterPro" id="IPR001752">
    <property type="entry name" value="Kinesin_motor_dom"/>
</dbReference>
<keyword evidence="10" id="KW-1185">Reference proteome</keyword>
<dbReference type="Pfam" id="PF00225">
    <property type="entry name" value="Kinesin"/>
    <property type="match status" value="1"/>
</dbReference>
<dbReference type="GO" id="GO:0005874">
    <property type="term" value="C:microtubule"/>
    <property type="evidence" value="ECO:0007669"/>
    <property type="project" value="UniProtKB-KW"/>
</dbReference>
<dbReference type="InterPro" id="IPR027417">
    <property type="entry name" value="P-loop_NTPase"/>
</dbReference>
<dbReference type="PROSITE" id="PS00411">
    <property type="entry name" value="KINESIN_MOTOR_1"/>
    <property type="match status" value="1"/>
</dbReference>
<gene>
    <name evidence="9" type="ORF">J5N97_002354</name>
</gene>
<evidence type="ECO:0000256" key="1">
    <source>
        <dbReference type="ARBA" id="ARBA00022701"/>
    </source>
</evidence>
<evidence type="ECO:0000256" key="5">
    <source>
        <dbReference type="ARBA" id="ARBA00061615"/>
    </source>
</evidence>
<keyword evidence="3 6" id="KW-0067">ATP-binding</keyword>
<dbReference type="FunFam" id="3.40.850.10:FF:000087">
    <property type="entry name" value="Kinesin-like protein"/>
    <property type="match status" value="1"/>
</dbReference>
<keyword evidence="1 7" id="KW-0493">Microtubule</keyword>
<dbReference type="Gene3D" id="3.40.850.10">
    <property type="entry name" value="Kinesin motor domain"/>
    <property type="match status" value="1"/>
</dbReference>
<dbReference type="GO" id="GO:0005875">
    <property type="term" value="C:microtubule associated complex"/>
    <property type="evidence" value="ECO:0007669"/>
    <property type="project" value="TreeGrafter"/>
</dbReference>
<dbReference type="GO" id="GO:0051231">
    <property type="term" value="P:spindle elongation"/>
    <property type="evidence" value="ECO:0007669"/>
    <property type="project" value="TreeGrafter"/>
</dbReference>
<evidence type="ECO:0000313" key="9">
    <source>
        <dbReference type="EMBL" id="KAJ0983998.1"/>
    </source>
</evidence>
<dbReference type="GO" id="GO:0008017">
    <property type="term" value="F:microtubule binding"/>
    <property type="evidence" value="ECO:0007669"/>
    <property type="project" value="InterPro"/>
</dbReference>
<dbReference type="PRINTS" id="PR00380">
    <property type="entry name" value="KINESINHEAVY"/>
</dbReference>
<dbReference type="GO" id="GO:0007018">
    <property type="term" value="P:microtubule-based movement"/>
    <property type="evidence" value="ECO:0007669"/>
    <property type="project" value="InterPro"/>
</dbReference>
<feature type="domain" description="Kinesin motor" evidence="8">
    <location>
        <begin position="85"/>
        <end position="405"/>
    </location>
</feature>
<proteinExistence type="inferred from homology"/>
<sequence length="754" mass="84425">MLKITFRSLTGTKLFVLGYRFINQSTRGNRPRPISNFNRILPSQRHSNGLPNSLHFLFYLLLLLSCKLDREVSMVKSHQHSGSSQVRVVLRVRPFLPCEIRSKEFAAVPCVAVLDQENAFGDEEEVTVQLKDQWTSRKECYKLDAFFNQENSVDEIFKTEVSAVIPGIFQGFNATIFAYGATGSGKTYTMQGTEEERGLIPLAVSTILSLCRDSEVSVEISYYEVYMDRCYDLLEPKTKEILPMDDKEGRVQLKGLSWVPVHSMDEFTEVFSTGIQRRKVAHTGLNDISSRSHAVLAIAVSNGAVRGKLNLIDLAGNEDNRRTGNEGIRLMESAKINQSLFALSNVIYALNNNELRVPYRASKLTRVLQDCLGGTSRALMIACLNPTSYQEAVHTVSLAARSRQIVNYVDGAKEKETPTVKVDMEAKLRAWLESKGKSKSIQRTNAPYSPMIRRTPNSSNYCKKAGSIHSSVKTKASEYGFSQSRGRRLFDSAVSTTTVNEVQDFDCMNTRPQVEEAAEGCQLDDNAERGSALDDELSHHSVSESIASVQISEKLEVPPISLRKVLSPISNNITPNKHLASDLPDKPLTKNELHSPAHQNVGSPLIRSQQLQELQKSLQKVLSPVFNNAAQNENLMSDKICVVLLDPKTPKTPRVIFSNRDEDRMDSNPLVKFNASSSNLKESLVQDYLAFLNVASKEELMQLKGIGQRRAEHILQLREQTPKPLKSLSDLEKIGLSSKQVHDIFRRQAREIFA</sequence>
<dbReference type="PANTHER" id="PTHR47969:SF9">
    <property type="entry name" value="KINESIN-LIKE PROTEIN"/>
    <property type="match status" value="1"/>
</dbReference>
<evidence type="ECO:0000256" key="2">
    <source>
        <dbReference type="ARBA" id="ARBA00022741"/>
    </source>
</evidence>
<dbReference type="FunFam" id="1.10.150.280:FF:000003">
    <property type="entry name" value="Kinesin-like protein KIN-10C"/>
    <property type="match status" value="1"/>
</dbReference>
<dbReference type="GO" id="GO:0003777">
    <property type="term" value="F:microtubule motor activity"/>
    <property type="evidence" value="ECO:0007669"/>
    <property type="project" value="InterPro"/>
</dbReference>
<evidence type="ECO:0000313" key="10">
    <source>
        <dbReference type="Proteomes" id="UP001085076"/>
    </source>
</evidence>
<accession>A0A9D5D2N7</accession>
<evidence type="ECO:0000256" key="4">
    <source>
        <dbReference type="ARBA" id="ARBA00023175"/>
    </source>
</evidence>
<organism evidence="9 10">
    <name type="scientific">Dioscorea zingiberensis</name>
    <dbReference type="NCBI Taxonomy" id="325984"/>
    <lineage>
        <taxon>Eukaryota</taxon>
        <taxon>Viridiplantae</taxon>
        <taxon>Streptophyta</taxon>
        <taxon>Embryophyta</taxon>
        <taxon>Tracheophyta</taxon>
        <taxon>Spermatophyta</taxon>
        <taxon>Magnoliopsida</taxon>
        <taxon>Liliopsida</taxon>
        <taxon>Dioscoreales</taxon>
        <taxon>Dioscoreaceae</taxon>
        <taxon>Dioscorea</taxon>
    </lineage>
</organism>
<comment type="caution">
    <text evidence="9">The sequence shown here is derived from an EMBL/GenBank/DDBJ whole genome shotgun (WGS) entry which is preliminary data.</text>
</comment>
<dbReference type="SUPFAM" id="SSF47781">
    <property type="entry name" value="RuvA domain 2-like"/>
    <property type="match status" value="1"/>
</dbReference>
<dbReference type="PROSITE" id="PS50067">
    <property type="entry name" value="KINESIN_MOTOR_2"/>
    <property type="match status" value="1"/>
</dbReference>
<name>A0A9D5D2N7_9LILI</name>
<dbReference type="GO" id="GO:0007052">
    <property type="term" value="P:mitotic spindle organization"/>
    <property type="evidence" value="ECO:0007669"/>
    <property type="project" value="TreeGrafter"/>
</dbReference>
<dbReference type="InterPro" id="IPR027640">
    <property type="entry name" value="Kinesin-like_fam"/>
</dbReference>
<evidence type="ECO:0000256" key="7">
    <source>
        <dbReference type="RuleBase" id="RU000394"/>
    </source>
</evidence>
<comment type="similarity">
    <text evidence="5">Belongs to the TRAFAC class myosin-kinesin ATPase superfamily. Kinesin family. KIN-10 subfamily.</text>
</comment>
<dbReference type="Proteomes" id="UP001085076">
    <property type="component" value="Miscellaneous, Linkage group lg01"/>
</dbReference>
<dbReference type="EMBL" id="JAGGNH010000001">
    <property type="protein sequence ID" value="KAJ0983998.1"/>
    <property type="molecule type" value="Genomic_DNA"/>
</dbReference>
<evidence type="ECO:0000256" key="3">
    <source>
        <dbReference type="ARBA" id="ARBA00022840"/>
    </source>
</evidence>
<dbReference type="Gene3D" id="1.10.150.280">
    <property type="entry name" value="AF1531-like domain"/>
    <property type="match status" value="1"/>
</dbReference>
<dbReference type="PANTHER" id="PTHR47969">
    <property type="entry name" value="CHROMOSOME-ASSOCIATED KINESIN KIF4A-RELATED"/>
    <property type="match status" value="1"/>
</dbReference>
<dbReference type="InterPro" id="IPR010994">
    <property type="entry name" value="RuvA_2-like"/>
</dbReference>
<keyword evidence="2 6" id="KW-0547">Nucleotide-binding</keyword>